<protein>
    <submittedName>
        <fullName evidence="2">Uncharacterized protein</fullName>
    </submittedName>
</protein>
<evidence type="ECO:0000313" key="3">
    <source>
        <dbReference type="Proteomes" id="UP001221757"/>
    </source>
</evidence>
<evidence type="ECO:0000313" key="2">
    <source>
        <dbReference type="EMBL" id="KAJ7697700.1"/>
    </source>
</evidence>
<evidence type="ECO:0000256" key="1">
    <source>
        <dbReference type="SAM" id="MobiDB-lite"/>
    </source>
</evidence>
<dbReference type="AlphaFoldDB" id="A0AAD7GJB7"/>
<proteinExistence type="predicted"/>
<feature type="region of interest" description="Disordered" evidence="1">
    <location>
        <begin position="216"/>
        <end position="251"/>
    </location>
</feature>
<feature type="compositionally biased region" description="Basic and acidic residues" evidence="1">
    <location>
        <begin position="131"/>
        <end position="146"/>
    </location>
</feature>
<accession>A0AAD7GJB7</accession>
<keyword evidence="3" id="KW-1185">Reference proteome</keyword>
<dbReference type="EMBL" id="JARKIE010000029">
    <property type="protein sequence ID" value="KAJ7697700.1"/>
    <property type="molecule type" value="Genomic_DNA"/>
</dbReference>
<dbReference type="Proteomes" id="UP001221757">
    <property type="component" value="Unassembled WGS sequence"/>
</dbReference>
<gene>
    <name evidence="2" type="ORF">B0H17DRAFT_1263209</name>
</gene>
<feature type="region of interest" description="Disordered" evidence="1">
    <location>
        <begin position="98"/>
        <end position="196"/>
    </location>
</feature>
<organism evidence="2 3">
    <name type="scientific">Mycena rosella</name>
    <name type="common">Pink bonnet</name>
    <name type="synonym">Agaricus rosellus</name>
    <dbReference type="NCBI Taxonomy" id="1033263"/>
    <lineage>
        <taxon>Eukaryota</taxon>
        <taxon>Fungi</taxon>
        <taxon>Dikarya</taxon>
        <taxon>Basidiomycota</taxon>
        <taxon>Agaricomycotina</taxon>
        <taxon>Agaricomycetes</taxon>
        <taxon>Agaricomycetidae</taxon>
        <taxon>Agaricales</taxon>
        <taxon>Marasmiineae</taxon>
        <taxon>Mycenaceae</taxon>
        <taxon>Mycena</taxon>
    </lineage>
</organism>
<sequence length="251" mass="26388">MGMGGGIKIQTAPARHLPTCCIDFISPTDDHEVAQPTDIAKYRDREDTGLEAGVGRACGGQGGDVQLGWISAAFTVVHHRAAAAGSAVVLRERGAQRGGMALDGRETARRPGRRKASQPSTRKPRILSFRGESKSAMKEHPREHATRPSGCRVSEVRGAGGGEEEVGEAFGRSGGRLLRPGWPRDGANVTGPGRDLAEQRRRCMQIDAAGVAGAILPARPGSATGESSGKGDRAWVAPTGDLPETPTSQWN</sequence>
<name>A0AAD7GJB7_MYCRO</name>
<comment type="caution">
    <text evidence="2">The sequence shown here is derived from an EMBL/GenBank/DDBJ whole genome shotgun (WGS) entry which is preliminary data.</text>
</comment>
<reference evidence="2" key="1">
    <citation type="submission" date="2023-03" db="EMBL/GenBank/DDBJ databases">
        <title>Massive genome expansion in bonnet fungi (Mycena s.s.) driven by repeated elements and novel gene families across ecological guilds.</title>
        <authorList>
            <consortium name="Lawrence Berkeley National Laboratory"/>
            <person name="Harder C.B."/>
            <person name="Miyauchi S."/>
            <person name="Viragh M."/>
            <person name="Kuo A."/>
            <person name="Thoen E."/>
            <person name="Andreopoulos B."/>
            <person name="Lu D."/>
            <person name="Skrede I."/>
            <person name="Drula E."/>
            <person name="Henrissat B."/>
            <person name="Morin E."/>
            <person name="Kohler A."/>
            <person name="Barry K."/>
            <person name="LaButti K."/>
            <person name="Morin E."/>
            <person name="Salamov A."/>
            <person name="Lipzen A."/>
            <person name="Mereny Z."/>
            <person name="Hegedus B."/>
            <person name="Baldrian P."/>
            <person name="Stursova M."/>
            <person name="Weitz H."/>
            <person name="Taylor A."/>
            <person name="Grigoriev I.V."/>
            <person name="Nagy L.G."/>
            <person name="Martin F."/>
            <person name="Kauserud H."/>
        </authorList>
    </citation>
    <scope>NUCLEOTIDE SEQUENCE</scope>
    <source>
        <strain evidence="2">CBHHK067</strain>
    </source>
</reference>